<dbReference type="NCBIfam" id="TIGR02937">
    <property type="entry name" value="sigma70-ECF"/>
    <property type="match status" value="1"/>
</dbReference>
<dbReference type="InterPro" id="IPR039425">
    <property type="entry name" value="RNA_pol_sigma-70-like"/>
</dbReference>
<feature type="compositionally biased region" description="Pro residues" evidence="6">
    <location>
        <begin position="14"/>
        <end position="26"/>
    </location>
</feature>
<dbReference type="PANTHER" id="PTHR43133">
    <property type="entry name" value="RNA POLYMERASE ECF-TYPE SIGMA FACTO"/>
    <property type="match status" value="1"/>
</dbReference>
<evidence type="ECO:0000256" key="2">
    <source>
        <dbReference type="ARBA" id="ARBA00023015"/>
    </source>
</evidence>
<evidence type="ECO:0000256" key="1">
    <source>
        <dbReference type="ARBA" id="ARBA00010641"/>
    </source>
</evidence>
<sequence>MRPSPTTTARPPAGRRPPPRPLPPRPLLDAACRAQTASGGVDPDDLRQLTWLRWLEHLGDTGVPPEPVDAWLRTTARREAARLRSGTRRETAVPPARLRSDRAAHPDRAAPGPEESYLAAERRHALRRLITRLPGRCPRLLSALLAADGATYQEIAGELGISQGSVGPLRSRCLGCLRRMLVTEVGIVERGGMVR</sequence>
<feature type="compositionally biased region" description="Low complexity" evidence="6">
    <location>
        <begin position="1"/>
        <end position="12"/>
    </location>
</feature>
<dbReference type="Proteomes" id="UP000766698">
    <property type="component" value="Unassembled WGS sequence"/>
</dbReference>
<evidence type="ECO:0000256" key="3">
    <source>
        <dbReference type="ARBA" id="ARBA00023082"/>
    </source>
</evidence>
<dbReference type="InterPro" id="IPR013324">
    <property type="entry name" value="RNA_pol_sigma_r3/r4-like"/>
</dbReference>
<feature type="compositionally biased region" description="Basic and acidic residues" evidence="6">
    <location>
        <begin position="81"/>
        <end position="91"/>
    </location>
</feature>
<dbReference type="InterPro" id="IPR014284">
    <property type="entry name" value="RNA_pol_sigma-70_dom"/>
</dbReference>
<dbReference type="RefSeq" id="WP_182856031.1">
    <property type="nucleotide sequence ID" value="NZ_WMLF01000182.1"/>
</dbReference>
<name>A0ABR6EH72_9ACTN</name>
<keyword evidence="8" id="KW-1185">Reference proteome</keyword>
<dbReference type="EMBL" id="WMLF01000182">
    <property type="protein sequence ID" value="MBB1244681.1"/>
    <property type="molecule type" value="Genomic_DNA"/>
</dbReference>
<keyword evidence="3" id="KW-0731">Sigma factor</keyword>
<evidence type="ECO:0000256" key="5">
    <source>
        <dbReference type="ARBA" id="ARBA00023163"/>
    </source>
</evidence>
<proteinExistence type="inferred from homology"/>
<dbReference type="SUPFAM" id="SSF88946">
    <property type="entry name" value="Sigma2 domain of RNA polymerase sigma factors"/>
    <property type="match status" value="1"/>
</dbReference>
<dbReference type="InterPro" id="IPR013325">
    <property type="entry name" value="RNA_pol_sigma_r2"/>
</dbReference>
<dbReference type="InterPro" id="IPR036388">
    <property type="entry name" value="WH-like_DNA-bd_sf"/>
</dbReference>
<evidence type="ECO:0000256" key="4">
    <source>
        <dbReference type="ARBA" id="ARBA00023125"/>
    </source>
</evidence>
<gene>
    <name evidence="7" type="ORF">GL263_14055</name>
</gene>
<reference evidence="8" key="1">
    <citation type="journal article" date="2020" name="Syst. Appl. Microbiol.">
        <title>Streptomyces alkaliterrae sp. nov., isolated from an alkaline soil, and emended descriptions of Streptomyces alkaliphilus, Streptomyces calidiresistens and Streptomyces durbertensis.</title>
        <authorList>
            <person name="Swiecimska M."/>
            <person name="Golinska P."/>
            <person name="Nouioui I."/>
            <person name="Wypij M."/>
            <person name="Rai M."/>
            <person name="Sangal V."/>
            <person name="Goodfellow M."/>
        </authorList>
    </citation>
    <scope>NUCLEOTIDE SEQUENCE [LARGE SCALE GENOMIC DNA]</scope>
    <source>
        <strain evidence="8">DSM 104538</strain>
    </source>
</reference>
<keyword evidence="4" id="KW-0238">DNA-binding</keyword>
<evidence type="ECO:0000313" key="8">
    <source>
        <dbReference type="Proteomes" id="UP000766698"/>
    </source>
</evidence>
<keyword evidence="5" id="KW-0804">Transcription</keyword>
<keyword evidence="2" id="KW-0805">Transcription regulation</keyword>
<dbReference type="SUPFAM" id="SSF88659">
    <property type="entry name" value="Sigma3 and sigma4 domains of RNA polymerase sigma factors"/>
    <property type="match status" value="1"/>
</dbReference>
<comment type="caution">
    <text evidence="7">The sequence shown here is derived from an EMBL/GenBank/DDBJ whole genome shotgun (WGS) entry which is preliminary data.</text>
</comment>
<feature type="region of interest" description="Disordered" evidence="6">
    <location>
        <begin position="81"/>
        <end position="116"/>
    </location>
</feature>
<dbReference type="Gene3D" id="1.10.10.10">
    <property type="entry name" value="Winged helix-like DNA-binding domain superfamily/Winged helix DNA-binding domain"/>
    <property type="match status" value="1"/>
</dbReference>
<feature type="region of interest" description="Disordered" evidence="6">
    <location>
        <begin position="1"/>
        <end position="28"/>
    </location>
</feature>
<evidence type="ECO:0000313" key="7">
    <source>
        <dbReference type="EMBL" id="MBB1244681.1"/>
    </source>
</evidence>
<accession>A0ABR6EH72</accession>
<organism evidence="7 8">
    <name type="scientific">Streptomyces durbertensis</name>
    <dbReference type="NCBI Taxonomy" id="2448886"/>
    <lineage>
        <taxon>Bacteria</taxon>
        <taxon>Bacillati</taxon>
        <taxon>Actinomycetota</taxon>
        <taxon>Actinomycetes</taxon>
        <taxon>Kitasatosporales</taxon>
        <taxon>Streptomycetaceae</taxon>
        <taxon>Streptomyces</taxon>
    </lineage>
</organism>
<comment type="similarity">
    <text evidence="1">Belongs to the sigma-70 factor family. ECF subfamily.</text>
</comment>
<evidence type="ECO:0000256" key="6">
    <source>
        <dbReference type="SAM" id="MobiDB-lite"/>
    </source>
</evidence>
<feature type="compositionally biased region" description="Basic and acidic residues" evidence="6">
    <location>
        <begin position="98"/>
        <end position="108"/>
    </location>
</feature>
<protein>
    <submittedName>
        <fullName evidence="7">Sigma-70 family RNA polymerase sigma factor</fullName>
    </submittedName>
</protein>
<dbReference type="PANTHER" id="PTHR43133:SF52">
    <property type="entry name" value="ECF RNA POLYMERASE SIGMA FACTOR SIGL"/>
    <property type="match status" value="1"/>
</dbReference>